<keyword evidence="4" id="KW-1185">Reference proteome</keyword>
<dbReference type="InterPro" id="IPR046341">
    <property type="entry name" value="SET_dom_sf"/>
</dbReference>
<reference evidence="3" key="1">
    <citation type="submission" date="2022-10" db="EMBL/GenBank/DDBJ databases">
        <title>Culturing micro-colonial fungi from biological soil crusts in the Mojave desert and describing Neophaeococcomyces mojavensis, and introducing the new genera and species Taxawa tesnikishii.</title>
        <authorList>
            <person name="Kurbessoian T."/>
            <person name="Stajich J.E."/>
        </authorList>
    </citation>
    <scope>NUCLEOTIDE SEQUENCE</scope>
    <source>
        <strain evidence="3">TK_41</strain>
    </source>
</reference>
<dbReference type="AlphaFoldDB" id="A0AA38X669"/>
<evidence type="ECO:0000256" key="1">
    <source>
        <dbReference type="SAM" id="MobiDB-lite"/>
    </source>
</evidence>
<protein>
    <recommendedName>
        <fullName evidence="2">SET domain-containing protein</fullName>
    </recommendedName>
</protein>
<dbReference type="InterPro" id="IPR001214">
    <property type="entry name" value="SET_dom"/>
</dbReference>
<feature type="compositionally biased region" description="Acidic residues" evidence="1">
    <location>
        <begin position="254"/>
        <end position="267"/>
    </location>
</feature>
<name>A0AA38X669_9EURO</name>
<dbReference type="Proteomes" id="UP001172673">
    <property type="component" value="Unassembled WGS sequence"/>
</dbReference>
<feature type="compositionally biased region" description="Polar residues" evidence="1">
    <location>
        <begin position="1"/>
        <end position="14"/>
    </location>
</feature>
<dbReference type="Gene3D" id="2.170.270.10">
    <property type="entry name" value="SET domain"/>
    <property type="match status" value="1"/>
</dbReference>
<proteinExistence type="predicted"/>
<evidence type="ECO:0000313" key="4">
    <source>
        <dbReference type="Proteomes" id="UP001172673"/>
    </source>
</evidence>
<dbReference type="Pfam" id="PF00856">
    <property type="entry name" value="SET"/>
    <property type="match status" value="1"/>
</dbReference>
<sequence>MGRPPKSSSKAQSLRNDHYDGHKSTGGKKPKSRKVSLKINPPAKMTTFTRPPPTWPADLPYLSTVHLDKSLTSGQHALLHPEDLPGSDAYIVSSPCVFSPTLNPLVVIEAIKNPSHPAYPQSGLFAARQLAPGTHILDYTGLVHSCPLPTCSTSDYDLAFLDRDASLAVDGAGMGNEARFINDYHGIAEAPNTVFEEYYVKVKGAKGKEVWEARMGVWVNPLSNGIAKGEEICLSYGKGYWRARIGAMEQYEDDASESAEWKEEEVAEQTTSMAIEEGNE</sequence>
<feature type="region of interest" description="Disordered" evidence="1">
    <location>
        <begin position="1"/>
        <end position="51"/>
    </location>
</feature>
<feature type="compositionally biased region" description="Basic residues" evidence="1">
    <location>
        <begin position="25"/>
        <end position="36"/>
    </location>
</feature>
<accession>A0AA38X669</accession>
<dbReference type="PROSITE" id="PS50280">
    <property type="entry name" value="SET"/>
    <property type="match status" value="1"/>
</dbReference>
<gene>
    <name evidence="3" type="ORF">H2200_007596</name>
</gene>
<dbReference type="EMBL" id="JAPDRK010000011">
    <property type="protein sequence ID" value="KAJ9607518.1"/>
    <property type="molecule type" value="Genomic_DNA"/>
</dbReference>
<evidence type="ECO:0000313" key="3">
    <source>
        <dbReference type="EMBL" id="KAJ9607518.1"/>
    </source>
</evidence>
<feature type="region of interest" description="Disordered" evidence="1">
    <location>
        <begin position="254"/>
        <end position="280"/>
    </location>
</feature>
<comment type="caution">
    <text evidence="3">The sequence shown here is derived from an EMBL/GenBank/DDBJ whole genome shotgun (WGS) entry which is preliminary data.</text>
</comment>
<dbReference type="SUPFAM" id="SSF82199">
    <property type="entry name" value="SET domain"/>
    <property type="match status" value="1"/>
</dbReference>
<feature type="domain" description="SET" evidence="2">
    <location>
        <begin position="94"/>
        <end position="237"/>
    </location>
</feature>
<organism evidence="3 4">
    <name type="scientific">Cladophialophora chaetospira</name>
    <dbReference type="NCBI Taxonomy" id="386627"/>
    <lineage>
        <taxon>Eukaryota</taxon>
        <taxon>Fungi</taxon>
        <taxon>Dikarya</taxon>
        <taxon>Ascomycota</taxon>
        <taxon>Pezizomycotina</taxon>
        <taxon>Eurotiomycetes</taxon>
        <taxon>Chaetothyriomycetidae</taxon>
        <taxon>Chaetothyriales</taxon>
        <taxon>Herpotrichiellaceae</taxon>
        <taxon>Cladophialophora</taxon>
    </lineage>
</organism>
<evidence type="ECO:0000259" key="2">
    <source>
        <dbReference type="PROSITE" id="PS50280"/>
    </source>
</evidence>